<dbReference type="Proteomes" id="UP000240493">
    <property type="component" value="Unassembled WGS sequence"/>
</dbReference>
<dbReference type="AlphaFoldDB" id="A0A2T3YY47"/>
<organism evidence="1 2">
    <name type="scientific">Trichoderma asperellum (strain ATCC 204424 / CBS 433.97 / NBRC 101777)</name>
    <dbReference type="NCBI Taxonomy" id="1042311"/>
    <lineage>
        <taxon>Eukaryota</taxon>
        <taxon>Fungi</taxon>
        <taxon>Dikarya</taxon>
        <taxon>Ascomycota</taxon>
        <taxon>Pezizomycotina</taxon>
        <taxon>Sordariomycetes</taxon>
        <taxon>Hypocreomycetidae</taxon>
        <taxon>Hypocreales</taxon>
        <taxon>Hypocreaceae</taxon>
        <taxon>Trichoderma</taxon>
    </lineage>
</organism>
<name>A0A2T3YY47_TRIA4</name>
<accession>A0A2T3YY47</accession>
<sequence length="75" mass="7989">MAKAPSTSARSRLAKLVQNGSSFQATESQRSRRSGACLRLIHISRRDASSVTSLFHGHMCFLVLDGAVALQAACA</sequence>
<evidence type="ECO:0000313" key="1">
    <source>
        <dbReference type="EMBL" id="PTB37468.1"/>
    </source>
</evidence>
<protein>
    <submittedName>
        <fullName evidence="1">Uncharacterized protein</fullName>
    </submittedName>
</protein>
<dbReference type="EMBL" id="KZ679268">
    <property type="protein sequence ID" value="PTB37468.1"/>
    <property type="molecule type" value="Genomic_DNA"/>
</dbReference>
<keyword evidence="2" id="KW-1185">Reference proteome</keyword>
<evidence type="ECO:0000313" key="2">
    <source>
        <dbReference type="Proteomes" id="UP000240493"/>
    </source>
</evidence>
<proteinExistence type="predicted"/>
<reference evidence="1 2" key="1">
    <citation type="submission" date="2016-07" db="EMBL/GenBank/DDBJ databases">
        <title>Multiple horizontal gene transfer events from other fungi enriched the ability of initially mycotrophic Trichoderma (Ascomycota) to feed on dead plant biomass.</title>
        <authorList>
            <consortium name="DOE Joint Genome Institute"/>
            <person name="Aerts A."/>
            <person name="Atanasova L."/>
            <person name="Chenthamara K."/>
            <person name="Zhang J."/>
            <person name="Grujic M."/>
            <person name="Henrissat B."/>
            <person name="Kuo A."/>
            <person name="Salamov A."/>
            <person name="Lipzen A."/>
            <person name="Labutti K."/>
            <person name="Barry K."/>
            <person name="Miao Y."/>
            <person name="Rahimi M.J."/>
            <person name="Shen Q."/>
            <person name="Grigoriev I.V."/>
            <person name="Kubicek C.P."/>
            <person name="Druzhinina I.S."/>
        </authorList>
    </citation>
    <scope>NUCLEOTIDE SEQUENCE [LARGE SCALE GENOMIC DNA]</scope>
    <source>
        <strain evidence="1 2">CBS 433.97</strain>
    </source>
</reference>
<gene>
    <name evidence="1" type="ORF">M441DRAFT_61397</name>
</gene>